<dbReference type="RefSeq" id="XP_003080901.2">
    <property type="nucleotide sequence ID" value="XM_003080853.2"/>
</dbReference>
<dbReference type="Proteomes" id="UP000009170">
    <property type="component" value="Unassembled WGS sequence"/>
</dbReference>
<name>A0A090MCZ1_OSTTA</name>
<feature type="region of interest" description="Disordered" evidence="1">
    <location>
        <begin position="458"/>
        <end position="480"/>
    </location>
</feature>
<dbReference type="GeneID" id="9831480"/>
<evidence type="ECO:0000313" key="4">
    <source>
        <dbReference type="Proteomes" id="UP000009170"/>
    </source>
</evidence>
<dbReference type="EMBL" id="CAID01000008">
    <property type="protein sequence ID" value="CEG01570.1"/>
    <property type="molecule type" value="Genomic_DNA"/>
</dbReference>
<reference evidence="3 4" key="2">
    <citation type="journal article" date="2014" name="BMC Genomics">
        <title>An improved genome of the model marine alga Ostreococcus tauri unfolds by assessing Illumina de novo assemblies.</title>
        <authorList>
            <person name="Blanc-Mathieu R."/>
            <person name="Verhelst B."/>
            <person name="Derelle E."/>
            <person name="Rombauts S."/>
            <person name="Bouget F.Y."/>
            <person name="Carre I."/>
            <person name="Chateau A."/>
            <person name="Eyre-Walker A."/>
            <person name="Grimsley N."/>
            <person name="Moreau H."/>
            <person name="Piegu B."/>
            <person name="Rivals E."/>
            <person name="Schackwitz W."/>
            <person name="Van de Peer Y."/>
            <person name="Piganeau G."/>
        </authorList>
    </citation>
    <scope>NUCLEOTIDE SEQUENCE [LARGE SCALE GENOMIC DNA]</scope>
    <source>
        <strain evidence="4">OTTH 0595 / CCAP 157/2 / RCC745</strain>
    </source>
</reference>
<feature type="transmembrane region" description="Helical" evidence="2">
    <location>
        <begin position="36"/>
        <end position="56"/>
    </location>
</feature>
<protein>
    <submittedName>
        <fullName evidence="3">Zinc finger C2H2-type/integrase DNA-binding domain</fullName>
    </submittedName>
</protein>
<dbReference type="AlphaFoldDB" id="A0A090MCZ1"/>
<keyword evidence="2" id="KW-1133">Transmembrane helix</keyword>
<dbReference type="KEGG" id="ota:OT_ostta08g03400"/>
<gene>
    <name evidence="3" type="ORF">OT_ostta08g03400</name>
</gene>
<reference evidence="4" key="1">
    <citation type="journal article" date="2006" name="Proc. Natl. Acad. Sci. U.S.A.">
        <title>Genome analysis of the smallest free-living eukaryote Ostreococcus tauri unveils many unique features.</title>
        <authorList>
            <person name="Derelle E."/>
            <person name="Ferraz C."/>
            <person name="Rombauts S."/>
            <person name="Rouze P."/>
            <person name="Worden A.Z."/>
            <person name="Robbens S."/>
            <person name="Partensky F."/>
            <person name="Degroeve S."/>
            <person name="Echeynie S."/>
            <person name="Cooke R."/>
            <person name="Saeys Y."/>
            <person name="Wuyts J."/>
            <person name="Jabbari K."/>
            <person name="Bowler C."/>
            <person name="Panaud O."/>
            <person name="Piegu B."/>
            <person name="Ball S.G."/>
            <person name="Ral J.-P."/>
            <person name="Bouget F.-Y."/>
            <person name="Piganeau G."/>
            <person name="De Baets B."/>
            <person name="Picard A."/>
            <person name="Delseny M."/>
            <person name="Demaille J."/>
            <person name="Van de Peer Y."/>
            <person name="Moreau H."/>
        </authorList>
    </citation>
    <scope>NUCLEOTIDE SEQUENCE [LARGE SCALE GENOMIC DNA]</scope>
    <source>
        <strain evidence="4">OTTH 0595 / CCAP 157/2 / RCC745</strain>
    </source>
</reference>
<keyword evidence="2" id="KW-0472">Membrane</keyword>
<dbReference type="GO" id="GO:0003677">
    <property type="term" value="F:DNA binding"/>
    <property type="evidence" value="ECO:0007669"/>
    <property type="project" value="UniProtKB-KW"/>
</dbReference>
<keyword evidence="4" id="KW-1185">Reference proteome</keyword>
<keyword evidence="3" id="KW-0238">DNA-binding</keyword>
<proteinExistence type="predicted"/>
<dbReference type="InParanoid" id="A0A090MCZ1"/>
<evidence type="ECO:0000256" key="1">
    <source>
        <dbReference type="SAM" id="MobiDB-lite"/>
    </source>
</evidence>
<comment type="caution">
    <text evidence="3">The sequence shown here is derived from an EMBL/GenBank/DDBJ whole genome shotgun (WGS) entry which is preliminary data.</text>
</comment>
<organism evidence="3 4">
    <name type="scientific">Ostreococcus tauri</name>
    <name type="common">Marine green alga</name>
    <dbReference type="NCBI Taxonomy" id="70448"/>
    <lineage>
        <taxon>Eukaryota</taxon>
        <taxon>Viridiplantae</taxon>
        <taxon>Chlorophyta</taxon>
        <taxon>Mamiellophyceae</taxon>
        <taxon>Mamiellales</taxon>
        <taxon>Bathycoccaceae</taxon>
        <taxon>Ostreococcus</taxon>
    </lineage>
</organism>
<keyword evidence="2" id="KW-0812">Transmembrane</keyword>
<accession>A0A090MCZ1</accession>
<evidence type="ECO:0000313" key="3">
    <source>
        <dbReference type="EMBL" id="CEG01570.1"/>
    </source>
</evidence>
<feature type="compositionally biased region" description="Polar residues" evidence="1">
    <location>
        <begin position="467"/>
        <end position="480"/>
    </location>
</feature>
<sequence length="480" mass="52093">MMRFRAKHDETDPLLGAERGMSSAAPSKRRTRGERATMWVFGVCLAFACAFTHSYFVAPHSLIRMFNVYVLGTPTREITFRVYTCGIPDEIYAKFLPWPICRAKLVGCPGHGATCGHWRYANQLEMPATSIDRNVFEIKTRAFGTGDVYGFAAIEAGCTLEHERECQKGSHADCKLVGRGGTEDRCDHRYDAGTHHAENHGLLQSNTTCWHGGERCSSASPAWYPIKSHRPGSRHCFKAFGDKWYNRPSGSVITYVWGTCMKAPQNPEACANRNLPNVCTMLEKTQEEPIEEPAMCGQVLSDDTTTPDGKVFRIKHNKPGIKSMSAEGSCCNGEPCPAGNMCTFDPENKQNKKARTCKPMESALPEGSGICANPWFPQAYGVCTQSCGSGNGDCDETCAAAQAAGYELSCDPIAGEGPNKCRCNNVGGHTANECQNSANPGYKCCTCMDIVGLPKTNNGNNGNGGNSENAPGQQSSPIEV</sequence>
<evidence type="ECO:0000256" key="2">
    <source>
        <dbReference type="SAM" id="Phobius"/>
    </source>
</evidence>